<accession>X6L7D1</accession>
<protein>
    <submittedName>
        <fullName evidence="1">Uncharacterized protein</fullName>
    </submittedName>
</protein>
<reference evidence="1 2" key="1">
    <citation type="journal article" date="2013" name="Curr. Biol.">
        <title>The Genome of the Foraminiferan Reticulomyxa filosa.</title>
        <authorList>
            <person name="Glockner G."/>
            <person name="Hulsmann N."/>
            <person name="Schleicher M."/>
            <person name="Noegel A.A."/>
            <person name="Eichinger L."/>
            <person name="Gallinger C."/>
            <person name="Pawlowski J."/>
            <person name="Sierra R."/>
            <person name="Euteneuer U."/>
            <person name="Pillet L."/>
            <person name="Moustafa A."/>
            <person name="Platzer M."/>
            <person name="Groth M."/>
            <person name="Szafranski K."/>
            <person name="Schliwa M."/>
        </authorList>
    </citation>
    <scope>NUCLEOTIDE SEQUENCE [LARGE SCALE GENOMIC DNA]</scope>
</reference>
<proteinExistence type="predicted"/>
<dbReference type="EMBL" id="ASPP01050417">
    <property type="protein sequence ID" value="ETN97230.1"/>
    <property type="molecule type" value="Genomic_DNA"/>
</dbReference>
<evidence type="ECO:0000313" key="2">
    <source>
        <dbReference type="Proteomes" id="UP000023152"/>
    </source>
</evidence>
<name>X6L7D1_RETFI</name>
<dbReference type="AlphaFoldDB" id="X6L7D1"/>
<dbReference type="Proteomes" id="UP000023152">
    <property type="component" value="Unassembled WGS sequence"/>
</dbReference>
<organism evidence="1 2">
    <name type="scientific">Reticulomyxa filosa</name>
    <dbReference type="NCBI Taxonomy" id="46433"/>
    <lineage>
        <taxon>Eukaryota</taxon>
        <taxon>Sar</taxon>
        <taxon>Rhizaria</taxon>
        <taxon>Retaria</taxon>
        <taxon>Foraminifera</taxon>
        <taxon>Monothalamids</taxon>
        <taxon>Reticulomyxidae</taxon>
        <taxon>Reticulomyxa</taxon>
    </lineage>
</organism>
<keyword evidence="2" id="KW-1185">Reference proteome</keyword>
<gene>
    <name evidence="1" type="ORF">RFI_40301</name>
</gene>
<sequence>EILFARSMIYSSNDEKIHKEQYAWNAKVESEDEYTQMILLTWVRYDQYIQQTMQISKMWNHKIDANLIYVALQYWCEGDVNLTIKALTIFKKWKYQDNNEKKYKKQIHEFLEKRCCNNNINLFCMFLSEIIKKRAVEYAAKYTVNNGLPFVKNDKNK</sequence>
<comment type="caution">
    <text evidence="1">The sequence shown here is derived from an EMBL/GenBank/DDBJ whole genome shotgun (WGS) entry which is preliminary data.</text>
</comment>
<evidence type="ECO:0000313" key="1">
    <source>
        <dbReference type="EMBL" id="ETN97230.1"/>
    </source>
</evidence>
<feature type="non-terminal residue" evidence="1">
    <location>
        <position position="1"/>
    </location>
</feature>